<keyword evidence="2" id="KW-1133">Transmembrane helix</keyword>
<evidence type="ECO:0000313" key="3">
    <source>
        <dbReference type="EMBL" id="GBN85094.1"/>
    </source>
</evidence>
<accession>A0A4Y2SA42</accession>
<dbReference type="Proteomes" id="UP000499080">
    <property type="component" value="Unassembled WGS sequence"/>
</dbReference>
<organism evidence="3 4">
    <name type="scientific">Araneus ventricosus</name>
    <name type="common">Orbweaver spider</name>
    <name type="synonym">Epeira ventricosa</name>
    <dbReference type="NCBI Taxonomy" id="182803"/>
    <lineage>
        <taxon>Eukaryota</taxon>
        <taxon>Metazoa</taxon>
        <taxon>Ecdysozoa</taxon>
        <taxon>Arthropoda</taxon>
        <taxon>Chelicerata</taxon>
        <taxon>Arachnida</taxon>
        <taxon>Araneae</taxon>
        <taxon>Araneomorphae</taxon>
        <taxon>Entelegynae</taxon>
        <taxon>Araneoidea</taxon>
        <taxon>Araneidae</taxon>
        <taxon>Araneus</taxon>
    </lineage>
</organism>
<evidence type="ECO:0000256" key="2">
    <source>
        <dbReference type="SAM" id="Phobius"/>
    </source>
</evidence>
<feature type="compositionally biased region" description="Gly residues" evidence="1">
    <location>
        <begin position="241"/>
        <end position="250"/>
    </location>
</feature>
<sequence>MRRPGSLHKTGDFDCLRAVESWTSPTLVSVRFTSNRVWQYSHQGLRVLIFTDRPGPRAHLVGVYIELRDFIDFSSAVQVGFGKFINYFDQSYSSSLRGELSEDVLLENGTSVEYWFEVLNETASNDSSISFAGELSEDVLLENGTSVEYWFEVFNETASNESSISFTWELSKEVLLENATSVEYWFEVFNETASNDSSQLDMHGFGQKVVNKGNSKTPKDKVKSGLDKAKNKTKDIKNKTGSGGTSGGGYYRDRYDRERYNRDYHRRESNYGGGSGHADPRDKWFALGLVIFMTVGILGIVLYYKYK</sequence>
<evidence type="ECO:0000256" key="1">
    <source>
        <dbReference type="SAM" id="MobiDB-lite"/>
    </source>
</evidence>
<evidence type="ECO:0000313" key="4">
    <source>
        <dbReference type="Proteomes" id="UP000499080"/>
    </source>
</evidence>
<keyword evidence="4" id="KW-1185">Reference proteome</keyword>
<name>A0A4Y2SA42_ARAVE</name>
<gene>
    <name evidence="3" type="ORF">AVEN_149211_1</name>
</gene>
<feature type="compositionally biased region" description="Basic and acidic residues" evidence="1">
    <location>
        <begin position="217"/>
        <end position="238"/>
    </location>
</feature>
<proteinExistence type="predicted"/>
<dbReference type="EMBL" id="BGPR01020620">
    <property type="protein sequence ID" value="GBN85094.1"/>
    <property type="molecule type" value="Genomic_DNA"/>
</dbReference>
<protein>
    <submittedName>
        <fullName evidence="3">Uncharacterized protein</fullName>
    </submittedName>
</protein>
<feature type="region of interest" description="Disordered" evidence="1">
    <location>
        <begin position="209"/>
        <end position="253"/>
    </location>
</feature>
<comment type="caution">
    <text evidence="3">The sequence shown here is derived from an EMBL/GenBank/DDBJ whole genome shotgun (WGS) entry which is preliminary data.</text>
</comment>
<feature type="transmembrane region" description="Helical" evidence="2">
    <location>
        <begin position="284"/>
        <end position="304"/>
    </location>
</feature>
<keyword evidence="2" id="KW-0472">Membrane</keyword>
<dbReference type="AlphaFoldDB" id="A0A4Y2SA42"/>
<dbReference type="OrthoDB" id="6424422at2759"/>
<keyword evidence="2" id="KW-0812">Transmembrane</keyword>
<reference evidence="3 4" key="1">
    <citation type="journal article" date="2019" name="Sci. Rep.">
        <title>Orb-weaving spider Araneus ventricosus genome elucidates the spidroin gene catalogue.</title>
        <authorList>
            <person name="Kono N."/>
            <person name="Nakamura H."/>
            <person name="Ohtoshi R."/>
            <person name="Moran D.A.P."/>
            <person name="Shinohara A."/>
            <person name="Yoshida Y."/>
            <person name="Fujiwara M."/>
            <person name="Mori M."/>
            <person name="Tomita M."/>
            <person name="Arakawa K."/>
        </authorList>
    </citation>
    <scope>NUCLEOTIDE SEQUENCE [LARGE SCALE GENOMIC DNA]</scope>
</reference>